<dbReference type="SUPFAM" id="SSF52047">
    <property type="entry name" value="RNI-like"/>
    <property type="match status" value="1"/>
</dbReference>
<feature type="domain" description="F-box/LRR-repeat protein 15/At3g58940/PEG3-like LRR" evidence="3">
    <location>
        <begin position="93"/>
        <end position="233"/>
    </location>
</feature>
<dbReference type="AlphaFoldDB" id="A0A5J9TU69"/>
<proteinExistence type="predicted"/>
<dbReference type="Pfam" id="PF00646">
    <property type="entry name" value="F-box"/>
    <property type="match status" value="1"/>
</dbReference>
<dbReference type="PANTHER" id="PTHR34223:SF102">
    <property type="entry name" value="F-BOX DOMAIN-CONTAINING PROTEIN"/>
    <property type="match status" value="1"/>
</dbReference>
<dbReference type="Gramene" id="TVU14368">
    <property type="protein sequence ID" value="TVU14368"/>
    <property type="gene ID" value="EJB05_37831"/>
</dbReference>
<evidence type="ECO:0000256" key="1">
    <source>
        <dbReference type="SAM" id="MobiDB-lite"/>
    </source>
</evidence>
<evidence type="ECO:0000313" key="5">
    <source>
        <dbReference type="Proteomes" id="UP000324897"/>
    </source>
</evidence>
<dbReference type="InterPro" id="IPR032675">
    <property type="entry name" value="LRR_dom_sf"/>
</dbReference>
<sequence>MAPTPPMAGSPSRSPTVTGDRLSSLPDTPLHTIMSFLPARQAVQTCVLSWRWRDLWCSMPCLNIDQREFDTAASPVRREDLERARDRFKKFVDRLLTLHSADTLDTLRFHATGYEFKVVDQWLRRSIKGSPVVVEISLSNHAIFHGLPHYGSSYCRLKRLRLVSVALGASLTQQICSDCPVLEDLELESCLLDSSEVASCTLKSLVIMDCAPYYDTNVVVVKAPALTSFHLSLTVVGLKWQGVLVNKMPSLVKASICFRTGSGTDECSIQKKPCKLLCSLTNARELELSGSVTLSLLQKRSDDFPTFYNLRTLLFDGCDSSDTFQILGCFLNNAPMLEKLTLQFCKLPEGSRKRTRTGTKKPIFFKCDKLTFHCPNLKLTEIKYREDDVQPLFGLLMGIWSSLRNTTIVLTKV</sequence>
<keyword evidence="5" id="KW-1185">Reference proteome</keyword>
<dbReference type="CDD" id="cd22160">
    <property type="entry name" value="F-box_AtFBL13-like"/>
    <property type="match status" value="1"/>
</dbReference>
<dbReference type="OrthoDB" id="685104at2759"/>
<dbReference type="SUPFAM" id="SSF81383">
    <property type="entry name" value="F-box domain"/>
    <property type="match status" value="1"/>
</dbReference>
<dbReference type="Gene3D" id="1.20.1280.50">
    <property type="match status" value="1"/>
</dbReference>
<dbReference type="InterPro" id="IPR053781">
    <property type="entry name" value="F-box_AtFBL13-like"/>
</dbReference>
<comment type="caution">
    <text evidence="4">The sequence shown here is derived from an EMBL/GenBank/DDBJ whole genome shotgun (WGS) entry which is preliminary data.</text>
</comment>
<dbReference type="PANTHER" id="PTHR34223">
    <property type="entry name" value="OS11G0201299 PROTEIN"/>
    <property type="match status" value="1"/>
</dbReference>
<dbReference type="InterPro" id="IPR001810">
    <property type="entry name" value="F-box_dom"/>
</dbReference>
<name>A0A5J9TU69_9POAL</name>
<dbReference type="EMBL" id="RWGY01000031">
    <property type="protein sequence ID" value="TVU14368.1"/>
    <property type="molecule type" value="Genomic_DNA"/>
</dbReference>
<evidence type="ECO:0000259" key="2">
    <source>
        <dbReference type="Pfam" id="PF00646"/>
    </source>
</evidence>
<organism evidence="4 5">
    <name type="scientific">Eragrostis curvula</name>
    <name type="common">weeping love grass</name>
    <dbReference type="NCBI Taxonomy" id="38414"/>
    <lineage>
        <taxon>Eukaryota</taxon>
        <taxon>Viridiplantae</taxon>
        <taxon>Streptophyta</taxon>
        <taxon>Embryophyta</taxon>
        <taxon>Tracheophyta</taxon>
        <taxon>Spermatophyta</taxon>
        <taxon>Magnoliopsida</taxon>
        <taxon>Liliopsida</taxon>
        <taxon>Poales</taxon>
        <taxon>Poaceae</taxon>
        <taxon>PACMAD clade</taxon>
        <taxon>Chloridoideae</taxon>
        <taxon>Eragrostideae</taxon>
        <taxon>Eragrostidinae</taxon>
        <taxon>Eragrostis</taxon>
    </lineage>
</organism>
<gene>
    <name evidence="4" type="ORF">EJB05_37831</name>
</gene>
<evidence type="ECO:0000259" key="3">
    <source>
        <dbReference type="Pfam" id="PF24758"/>
    </source>
</evidence>
<dbReference type="Proteomes" id="UP000324897">
    <property type="component" value="Unassembled WGS sequence"/>
</dbReference>
<protein>
    <submittedName>
        <fullName evidence="4">Uncharacterized protein</fullName>
    </submittedName>
</protein>
<accession>A0A5J9TU69</accession>
<dbReference type="InterPro" id="IPR053197">
    <property type="entry name" value="F-box_SCFL_complex_component"/>
</dbReference>
<dbReference type="Gene3D" id="3.80.10.10">
    <property type="entry name" value="Ribonuclease Inhibitor"/>
    <property type="match status" value="1"/>
</dbReference>
<feature type="region of interest" description="Disordered" evidence="1">
    <location>
        <begin position="1"/>
        <end position="22"/>
    </location>
</feature>
<evidence type="ECO:0000313" key="4">
    <source>
        <dbReference type="EMBL" id="TVU14368.1"/>
    </source>
</evidence>
<dbReference type="InterPro" id="IPR055411">
    <property type="entry name" value="LRR_FXL15/At3g58940/PEG3-like"/>
</dbReference>
<dbReference type="InterPro" id="IPR036047">
    <property type="entry name" value="F-box-like_dom_sf"/>
</dbReference>
<reference evidence="4 5" key="1">
    <citation type="journal article" date="2019" name="Sci. Rep.">
        <title>A high-quality genome of Eragrostis curvula grass provides insights into Poaceae evolution and supports new strategies to enhance forage quality.</title>
        <authorList>
            <person name="Carballo J."/>
            <person name="Santos B.A.C.M."/>
            <person name="Zappacosta D."/>
            <person name="Garbus I."/>
            <person name="Selva J.P."/>
            <person name="Gallo C.A."/>
            <person name="Diaz A."/>
            <person name="Albertini E."/>
            <person name="Caccamo M."/>
            <person name="Echenique V."/>
        </authorList>
    </citation>
    <scope>NUCLEOTIDE SEQUENCE [LARGE SCALE GENOMIC DNA]</scope>
    <source>
        <strain evidence="5">cv. Victoria</strain>
        <tissue evidence="4">Leaf</tissue>
    </source>
</reference>
<dbReference type="Pfam" id="PF24758">
    <property type="entry name" value="LRR_At5g56370"/>
    <property type="match status" value="1"/>
</dbReference>
<feature type="domain" description="F-box" evidence="2">
    <location>
        <begin position="22"/>
        <end position="60"/>
    </location>
</feature>